<dbReference type="GO" id="GO:0003677">
    <property type="term" value="F:DNA binding"/>
    <property type="evidence" value="ECO:0007669"/>
    <property type="project" value="UniProtKB-KW"/>
</dbReference>
<keyword evidence="4" id="KW-0804">Transcription</keyword>
<dbReference type="Pfam" id="PF09339">
    <property type="entry name" value="HTH_IclR"/>
    <property type="match status" value="1"/>
</dbReference>
<dbReference type="Proteomes" id="UP000008366">
    <property type="component" value="Unassembled WGS sequence"/>
</dbReference>
<organism evidence="10 11">
    <name type="scientific">Kineosphaera limosa NBRC 100340</name>
    <dbReference type="NCBI Taxonomy" id="1184609"/>
    <lineage>
        <taxon>Bacteria</taxon>
        <taxon>Bacillati</taxon>
        <taxon>Actinomycetota</taxon>
        <taxon>Actinomycetes</taxon>
        <taxon>Micrococcales</taxon>
        <taxon>Dermatophilaceae</taxon>
        <taxon>Kineosphaera</taxon>
    </lineage>
</organism>
<dbReference type="GO" id="GO:0003700">
    <property type="term" value="F:DNA-binding transcription factor activity"/>
    <property type="evidence" value="ECO:0007669"/>
    <property type="project" value="TreeGrafter"/>
</dbReference>
<dbReference type="PROSITE" id="PS51077">
    <property type="entry name" value="HTH_ICLR"/>
    <property type="match status" value="1"/>
</dbReference>
<evidence type="ECO:0000256" key="2">
    <source>
        <dbReference type="ARBA" id="ARBA00023015"/>
    </source>
</evidence>
<reference evidence="10 11" key="1">
    <citation type="submission" date="2012-08" db="EMBL/GenBank/DDBJ databases">
        <title>Whole genome shotgun sequence of Kineosphaera limosa NBRC 100340.</title>
        <authorList>
            <person name="Yoshida I."/>
            <person name="Isaki S."/>
            <person name="Hosoyama A."/>
            <person name="Tsuchikane K."/>
            <person name="Katsumata H."/>
            <person name="Ando Y."/>
            <person name="Ohji S."/>
            <person name="Hamada M."/>
            <person name="Tamura T."/>
            <person name="Yamazoe A."/>
            <person name="Yamazaki S."/>
            <person name="Fujita N."/>
        </authorList>
    </citation>
    <scope>NUCLEOTIDE SEQUENCE [LARGE SCALE GENOMIC DNA]</scope>
    <source>
        <strain evidence="10 11">NBRC 100340</strain>
    </source>
</reference>
<dbReference type="Gene3D" id="1.10.10.10">
    <property type="entry name" value="Winged helix-like DNA-binding domain superfamily/Winged helix DNA-binding domain"/>
    <property type="match status" value="1"/>
</dbReference>
<evidence type="ECO:0000256" key="1">
    <source>
        <dbReference type="ARBA" id="ARBA00022798"/>
    </source>
</evidence>
<sequence>MGNGSKGHSGADDPVPGAEPTGRRADGAQTLERGLLVLRALADAPQGLTASEVAARLGVHRSVAYRLLQALARTGFAARTGTRYRIGAELVALGQRVRPGLRQAAEPILADLADRTGSSACLLVRDGEHAVAITVTQPSTTTTHLSYRVGSRDALDRGAGSIAVQAAGPVSADDSDRVRAARREGFVLSSEEVTPGTHAVAAPIRTTHPDGPAAVTLITHRRETAEGAVDAVVAAAARIGAALG</sequence>
<dbReference type="Gene3D" id="3.30.450.40">
    <property type="match status" value="2"/>
</dbReference>
<dbReference type="SUPFAM" id="SSF55781">
    <property type="entry name" value="GAF domain-like"/>
    <property type="match status" value="1"/>
</dbReference>
<comment type="caution">
    <text evidence="10">The sequence shown here is derived from an EMBL/GenBank/DDBJ whole genome shotgun (WGS) entry which is preliminary data.</text>
</comment>
<dbReference type="SUPFAM" id="SSF46785">
    <property type="entry name" value="Winged helix' DNA-binding domain"/>
    <property type="match status" value="1"/>
</dbReference>
<evidence type="ECO:0000256" key="6">
    <source>
        <dbReference type="ARBA" id="ARBA00070406"/>
    </source>
</evidence>
<dbReference type="SMART" id="SM00346">
    <property type="entry name" value="HTH_ICLR"/>
    <property type="match status" value="1"/>
</dbReference>
<dbReference type="FunFam" id="1.10.10.10:FF:000056">
    <property type="entry name" value="IclR family transcriptional regulator"/>
    <property type="match status" value="1"/>
</dbReference>
<keyword evidence="2" id="KW-0805">Transcription regulation</keyword>
<dbReference type="OrthoDB" id="156285at2"/>
<evidence type="ECO:0000313" key="11">
    <source>
        <dbReference type="Proteomes" id="UP000008366"/>
    </source>
</evidence>
<keyword evidence="3" id="KW-0238">DNA-binding</keyword>
<dbReference type="InterPro" id="IPR029016">
    <property type="entry name" value="GAF-like_dom_sf"/>
</dbReference>
<gene>
    <name evidence="10" type="ORF">KILIM_035_00170</name>
</gene>
<proteinExistence type="predicted"/>
<evidence type="ECO:0000256" key="5">
    <source>
        <dbReference type="ARBA" id="ARBA00058938"/>
    </source>
</evidence>
<feature type="domain" description="HTH iclR-type" evidence="8">
    <location>
        <begin position="28"/>
        <end position="88"/>
    </location>
</feature>
<keyword evidence="11" id="KW-1185">Reference proteome</keyword>
<dbReference type="RefSeq" id="WP_006592860.1">
    <property type="nucleotide sequence ID" value="NZ_BAHD01000035.1"/>
</dbReference>
<dbReference type="PROSITE" id="PS51078">
    <property type="entry name" value="ICLR_ED"/>
    <property type="match status" value="1"/>
</dbReference>
<evidence type="ECO:0000259" key="8">
    <source>
        <dbReference type="PROSITE" id="PS51077"/>
    </source>
</evidence>
<feature type="region of interest" description="Disordered" evidence="7">
    <location>
        <begin position="1"/>
        <end position="25"/>
    </location>
</feature>
<dbReference type="EMBL" id="BAHD01000035">
    <property type="protein sequence ID" value="GAB96328.1"/>
    <property type="molecule type" value="Genomic_DNA"/>
</dbReference>
<dbReference type="GO" id="GO:0045892">
    <property type="term" value="P:negative regulation of DNA-templated transcription"/>
    <property type="evidence" value="ECO:0007669"/>
    <property type="project" value="TreeGrafter"/>
</dbReference>
<evidence type="ECO:0000256" key="4">
    <source>
        <dbReference type="ARBA" id="ARBA00023163"/>
    </source>
</evidence>
<dbReference type="AlphaFoldDB" id="K6VJE1"/>
<evidence type="ECO:0000313" key="10">
    <source>
        <dbReference type="EMBL" id="GAB96328.1"/>
    </source>
</evidence>
<dbReference type="eggNOG" id="COG1414">
    <property type="taxonomic scope" value="Bacteria"/>
</dbReference>
<accession>K6VJE1</accession>
<name>K6VJE1_9MICO</name>
<protein>
    <recommendedName>
        <fullName evidence="6">Glycerol operon regulatory protein</fullName>
    </recommendedName>
</protein>
<dbReference type="InterPro" id="IPR036390">
    <property type="entry name" value="WH_DNA-bd_sf"/>
</dbReference>
<feature type="domain" description="IclR-ED" evidence="9">
    <location>
        <begin position="89"/>
        <end position="244"/>
    </location>
</feature>
<dbReference type="STRING" id="1184609.KILIM_035_00170"/>
<dbReference type="InterPro" id="IPR014757">
    <property type="entry name" value="Tscrpt_reg_IclR_C"/>
</dbReference>
<dbReference type="PANTHER" id="PTHR30136:SF24">
    <property type="entry name" value="HTH-TYPE TRANSCRIPTIONAL REPRESSOR ALLR"/>
    <property type="match status" value="1"/>
</dbReference>
<keyword evidence="1" id="KW-0319">Glycerol metabolism</keyword>
<evidence type="ECO:0000259" key="9">
    <source>
        <dbReference type="PROSITE" id="PS51078"/>
    </source>
</evidence>
<comment type="function">
    <text evidence="5">May be an activator protein for the gylABX operon.</text>
</comment>
<evidence type="ECO:0000256" key="7">
    <source>
        <dbReference type="SAM" id="MobiDB-lite"/>
    </source>
</evidence>
<dbReference type="InterPro" id="IPR005471">
    <property type="entry name" value="Tscrpt_reg_IclR_N"/>
</dbReference>
<evidence type="ECO:0000256" key="3">
    <source>
        <dbReference type="ARBA" id="ARBA00023125"/>
    </source>
</evidence>
<dbReference type="PANTHER" id="PTHR30136">
    <property type="entry name" value="HELIX-TURN-HELIX TRANSCRIPTIONAL REGULATOR, ICLR FAMILY"/>
    <property type="match status" value="1"/>
</dbReference>
<dbReference type="InterPro" id="IPR050707">
    <property type="entry name" value="HTH_MetabolicPath_Reg"/>
</dbReference>
<dbReference type="InterPro" id="IPR036388">
    <property type="entry name" value="WH-like_DNA-bd_sf"/>
</dbReference>
<dbReference type="GO" id="GO:0006071">
    <property type="term" value="P:glycerol metabolic process"/>
    <property type="evidence" value="ECO:0007669"/>
    <property type="project" value="UniProtKB-KW"/>
</dbReference>